<evidence type="ECO:0000256" key="2">
    <source>
        <dbReference type="SAM" id="Phobius"/>
    </source>
</evidence>
<sequence length="426" mass="44991">MKPVLVLLAVAATARAQYGGSVGAASFSSASAGGFGSSVGALGVSNGFGSSAGVGFGRPVGVGAFGSSSGLGGSAAAASYGSGGFGSGGPIIFPTAGRPPVNLPVRPGGRPGGRPGRDPSGDPLGPSPSGPRPPSRRSTRSAPGVALGSRYHFSWCHDGFKNYTQGNAILYCTSLGPGWDGVSIETPQEDQLLSQIVGGHNLAWIWTAGTKDINGAFLWPSRTYGTVPLNYNNWSHTGFDGQRQPDNRENNDERCLAILNNFYNDGIKWHDIGCHHQKPISISPFFSSLPLSSLLLLNSLSPSSFYLSLSLCIPSFSFPLSLLLPFVFPFSSSSLTSFALLLSISLSSILHLAFSLSHFPFLLLLLLLLPPLSLPLLLLYTLFPFLHFPPSLFLFPHTSFAFPFPPLPLLLSFEFLSLSLFPPSFL</sequence>
<reference evidence="5 6" key="1">
    <citation type="submission" date="2018-04" db="EMBL/GenBank/DDBJ databases">
        <authorList>
            <person name="Zhang X."/>
            <person name="Yuan J."/>
            <person name="Li F."/>
            <person name="Xiang J."/>
        </authorList>
    </citation>
    <scope>NUCLEOTIDE SEQUENCE [LARGE SCALE GENOMIC DNA]</scope>
    <source>
        <tissue evidence="5">Muscle</tissue>
    </source>
</reference>
<organism evidence="5 6">
    <name type="scientific">Penaeus vannamei</name>
    <name type="common">Whiteleg shrimp</name>
    <name type="synonym">Litopenaeus vannamei</name>
    <dbReference type="NCBI Taxonomy" id="6689"/>
    <lineage>
        <taxon>Eukaryota</taxon>
        <taxon>Metazoa</taxon>
        <taxon>Ecdysozoa</taxon>
        <taxon>Arthropoda</taxon>
        <taxon>Crustacea</taxon>
        <taxon>Multicrustacea</taxon>
        <taxon>Malacostraca</taxon>
        <taxon>Eumalacostraca</taxon>
        <taxon>Eucarida</taxon>
        <taxon>Decapoda</taxon>
        <taxon>Dendrobranchiata</taxon>
        <taxon>Penaeoidea</taxon>
        <taxon>Penaeidae</taxon>
        <taxon>Penaeus</taxon>
    </lineage>
</organism>
<reference evidence="5 6" key="2">
    <citation type="submission" date="2019-01" db="EMBL/GenBank/DDBJ databases">
        <title>The decoding of complex shrimp genome reveals the adaptation for benthos swimmer, frequently molting mechanism and breeding impact on genome.</title>
        <authorList>
            <person name="Sun Y."/>
            <person name="Gao Y."/>
            <person name="Yu Y."/>
        </authorList>
    </citation>
    <scope>NUCLEOTIDE SEQUENCE [LARGE SCALE GENOMIC DNA]</scope>
    <source>
        <tissue evidence="5">Muscle</tissue>
    </source>
</reference>
<gene>
    <name evidence="5" type="ORF">C7M84_012756</name>
</gene>
<evidence type="ECO:0000313" key="5">
    <source>
        <dbReference type="EMBL" id="ROT69099.1"/>
    </source>
</evidence>
<dbReference type="InterPro" id="IPR016187">
    <property type="entry name" value="CTDL_fold"/>
</dbReference>
<protein>
    <submittedName>
        <fullName evidence="5">Mannose-binding protein</fullName>
    </submittedName>
</protein>
<dbReference type="InterPro" id="IPR016186">
    <property type="entry name" value="C-type_lectin-like/link_sf"/>
</dbReference>
<feature type="domain" description="C-type lectin" evidence="4">
    <location>
        <begin position="152"/>
        <end position="279"/>
    </location>
</feature>
<dbReference type="Proteomes" id="UP000283509">
    <property type="component" value="Unassembled WGS sequence"/>
</dbReference>
<keyword evidence="2" id="KW-0812">Transmembrane</keyword>
<dbReference type="Gene3D" id="3.10.100.10">
    <property type="entry name" value="Mannose-Binding Protein A, subunit A"/>
    <property type="match status" value="1"/>
</dbReference>
<dbReference type="PANTHER" id="PTHR21407:SF1">
    <property type="entry name" value="RE43931P"/>
    <property type="match status" value="1"/>
</dbReference>
<feature type="transmembrane region" description="Helical" evidence="2">
    <location>
        <begin position="334"/>
        <end position="354"/>
    </location>
</feature>
<keyword evidence="2" id="KW-0472">Membrane</keyword>
<dbReference type="OrthoDB" id="6375279at2759"/>
<dbReference type="EMBL" id="QCYY01002607">
    <property type="protein sequence ID" value="ROT69099.1"/>
    <property type="molecule type" value="Genomic_DNA"/>
</dbReference>
<evidence type="ECO:0000313" key="6">
    <source>
        <dbReference type="Proteomes" id="UP000283509"/>
    </source>
</evidence>
<dbReference type="SUPFAM" id="SSF56436">
    <property type="entry name" value="C-type lectin-like"/>
    <property type="match status" value="1"/>
</dbReference>
<feature type="region of interest" description="Disordered" evidence="1">
    <location>
        <begin position="96"/>
        <end position="143"/>
    </location>
</feature>
<accession>A0A423SY44</accession>
<feature type="chain" id="PRO_5019001726" evidence="3">
    <location>
        <begin position="17"/>
        <end position="426"/>
    </location>
</feature>
<dbReference type="AlphaFoldDB" id="A0A423SY44"/>
<feature type="transmembrane region" description="Helical" evidence="2">
    <location>
        <begin position="361"/>
        <end position="383"/>
    </location>
</feature>
<feature type="compositionally biased region" description="Low complexity" evidence="1">
    <location>
        <begin position="98"/>
        <end position="108"/>
    </location>
</feature>
<name>A0A423SY44_PENVA</name>
<keyword evidence="6" id="KW-1185">Reference proteome</keyword>
<evidence type="ECO:0000259" key="4">
    <source>
        <dbReference type="PROSITE" id="PS50041"/>
    </source>
</evidence>
<dbReference type="PANTHER" id="PTHR21407">
    <property type="entry name" value="RE43931P-RELATED"/>
    <property type="match status" value="1"/>
</dbReference>
<dbReference type="CDD" id="cd00037">
    <property type="entry name" value="CLECT"/>
    <property type="match status" value="1"/>
</dbReference>
<feature type="transmembrane region" description="Helical" evidence="2">
    <location>
        <begin position="403"/>
        <end position="421"/>
    </location>
</feature>
<keyword evidence="2" id="KW-1133">Transmembrane helix</keyword>
<evidence type="ECO:0000256" key="1">
    <source>
        <dbReference type="SAM" id="MobiDB-lite"/>
    </source>
</evidence>
<dbReference type="InterPro" id="IPR001304">
    <property type="entry name" value="C-type_lectin-like"/>
</dbReference>
<keyword evidence="3" id="KW-0732">Signal</keyword>
<feature type="signal peptide" evidence="3">
    <location>
        <begin position="1"/>
        <end position="16"/>
    </location>
</feature>
<comment type="caution">
    <text evidence="5">The sequence shown here is derived from an EMBL/GenBank/DDBJ whole genome shotgun (WGS) entry which is preliminary data.</text>
</comment>
<evidence type="ECO:0000256" key="3">
    <source>
        <dbReference type="SAM" id="SignalP"/>
    </source>
</evidence>
<proteinExistence type="predicted"/>
<dbReference type="PROSITE" id="PS50041">
    <property type="entry name" value="C_TYPE_LECTIN_2"/>
    <property type="match status" value="1"/>
</dbReference>